<evidence type="ECO:0000256" key="1">
    <source>
        <dbReference type="ARBA" id="ARBA00022553"/>
    </source>
</evidence>
<dbReference type="Proteomes" id="UP000325161">
    <property type="component" value="Chromosome"/>
</dbReference>
<evidence type="ECO:0000259" key="7">
    <source>
        <dbReference type="PROSITE" id="PS01124"/>
    </source>
</evidence>
<evidence type="ECO:0000256" key="4">
    <source>
        <dbReference type="ARBA" id="ARBA00023125"/>
    </source>
</evidence>
<evidence type="ECO:0000256" key="6">
    <source>
        <dbReference type="PROSITE-ProRule" id="PRU00169"/>
    </source>
</evidence>
<dbReference type="GO" id="GO:0005829">
    <property type="term" value="C:cytosol"/>
    <property type="evidence" value="ECO:0007669"/>
    <property type="project" value="TreeGrafter"/>
</dbReference>
<dbReference type="Gene3D" id="3.40.50.2300">
    <property type="match status" value="1"/>
</dbReference>
<dbReference type="InterPro" id="IPR001789">
    <property type="entry name" value="Sig_transdc_resp-reg_receiver"/>
</dbReference>
<feature type="domain" description="Response regulatory" evidence="8">
    <location>
        <begin position="9"/>
        <end position="125"/>
    </location>
</feature>
<dbReference type="InterPro" id="IPR020449">
    <property type="entry name" value="Tscrpt_reg_AraC-type_HTH"/>
</dbReference>
<gene>
    <name evidence="9" type="ORF">FXN63_02480</name>
</gene>
<evidence type="ECO:0000256" key="2">
    <source>
        <dbReference type="ARBA" id="ARBA00023012"/>
    </source>
</evidence>
<evidence type="ECO:0000313" key="9">
    <source>
        <dbReference type="EMBL" id="QEI04832.1"/>
    </source>
</evidence>
<name>A0A5C0ARP4_9BURK</name>
<keyword evidence="10" id="KW-1185">Reference proteome</keyword>
<dbReference type="OrthoDB" id="9801101at2"/>
<dbReference type="InterPro" id="IPR009057">
    <property type="entry name" value="Homeodomain-like_sf"/>
</dbReference>
<dbReference type="PROSITE" id="PS01124">
    <property type="entry name" value="HTH_ARAC_FAMILY_2"/>
    <property type="match status" value="1"/>
</dbReference>
<accession>A0A5C0ARP4</accession>
<dbReference type="InterPro" id="IPR011006">
    <property type="entry name" value="CheY-like_superfamily"/>
</dbReference>
<keyword evidence="3" id="KW-0805">Transcription regulation</keyword>
<evidence type="ECO:0000256" key="3">
    <source>
        <dbReference type="ARBA" id="ARBA00023015"/>
    </source>
</evidence>
<dbReference type="PANTHER" id="PTHR48111:SF1">
    <property type="entry name" value="TWO-COMPONENT RESPONSE REGULATOR ORR33"/>
    <property type="match status" value="1"/>
</dbReference>
<sequence>MASFVSLPRILLIDDSPVDLRLMVEFLRGRGFVVLIAQDGEQGLARAHDLSPDLILLDVRMPGADGFTICRRLKQDEVTRHVPVIFLTGADEVSERLAGFEAGAVDYIVKPFFEEEVVARIRVHLQRGRAPLAVAPASDVVPPEAVSREKDWVQQACSLLDERLSDPPSVFDLARIVGTNERRLSELFREQVGNTVFGYVREQRLLLAARLLVQTSVPVQDMAEQVGYSTSSNFITAFRARFGCSPRRYRTANATGRAA</sequence>
<organism evidence="9 10">
    <name type="scientific">Pigmentiphaga aceris</name>
    <dbReference type="NCBI Taxonomy" id="1940612"/>
    <lineage>
        <taxon>Bacteria</taxon>
        <taxon>Pseudomonadati</taxon>
        <taxon>Pseudomonadota</taxon>
        <taxon>Betaproteobacteria</taxon>
        <taxon>Burkholderiales</taxon>
        <taxon>Alcaligenaceae</taxon>
        <taxon>Pigmentiphaga</taxon>
    </lineage>
</organism>
<protein>
    <submittedName>
        <fullName evidence="9">Response regulator transcription factor</fullName>
    </submittedName>
</protein>
<keyword evidence="5" id="KW-0804">Transcription</keyword>
<dbReference type="GO" id="GO:0032993">
    <property type="term" value="C:protein-DNA complex"/>
    <property type="evidence" value="ECO:0007669"/>
    <property type="project" value="TreeGrafter"/>
</dbReference>
<dbReference type="PROSITE" id="PS00041">
    <property type="entry name" value="HTH_ARAC_FAMILY_1"/>
    <property type="match status" value="1"/>
</dbReference>
<evidence type="ECO:0000313" key="10">
    <source>
        <dbReference type="Proteomes" id="UP000325161"/>
    </source>
</evidence>
<dbReference type="InterPro" id="IPR018062">
    <property type="entry name" value="HTH_AraC-typ_CS"/>
</dbReference>
<dbReference type="Pfam" id="PF00072">
    <property type="entry name" value="Response_reg"/>
    <property type="match status" value="1"/>
</dbReference>
<dbReference type="PRINTS" id="PR00032">
    <property type="entry name" value="HTHARAC"/>
</dbReference>
<keyword evidence="4" id="KW-0238">DNA-binding</keyword>
<dbReference type="GO" id="GO:0000156">
    <property type="term" value="F:phosphorelay response regulator activity"/>
    <property type="evidence" value="ECO:0007669"/>
    <property type="project" value="TreeGrafter"/>
</dbReference>
<dbReference type="EMBL" id="CP043046">
    <property type="protein sequence ID" value="QEI04832.1"/>
    <property type="molecule type" value="Genomic_DNA"/>
</dbReference>
<dbReference type="InterPro" id="IPR018060">
    <property type="entry name" value="HTH_AraC"/>
</dbReference>
<dbReference type="GO" id="GO:0003700">
    <property type="term" value="F:DNA-binding transcription factor activity"/>
    <property type="evidence" value="ECO:0007669"/>
    <property type="project" value="InterPro"/>
</dbReference>
<feature type="modified residue" description="4-aspartylphosphate" evidence="6">
    <location>
        <position position="58"/>
    </location>
</feature>
<reference evidence="9 10" key="1">
    <citation type="submission" date="2019-08" db="EMBL/GenBank/DDBJ databases">
        <title>Amphibian skin-associated Pigmentiphaga: genome sequence and occurrence across geography and hosts.</title>
        <authorList>
            <person name="Bletz M.C."/>
            <person name="Bunk B."/>
            <person name="Sproeer C."/>
            <person name="Biwer P."/>
            <person name="Reiter S."/>
            <person name="Rabemananjara F.C.E."/>
            <person name="Schulz S."/>
            <person name="Overmann J."/>
            <person name="Vences M."/>
        </authorList>
    </citation>
    <scope>NUCLEOTIDE SEQUENCE [LARGE SCALE GENOMIC DNA]</scope>
    <source>
        <strain evidence="9 10">Mada1488</strain>
    </source>
</reference>
<dbReference type="SUPFAM" id="SSF46689">
    <property type="entry name" value="Homeodomain-like"/>
    <property type="match status" value="2"/>
</dbReference>
<dbReference type="PROSITE" id="PS50110">
    <property type="entry name" value="RESPONSE_REGULATORY"/>
    <property type="match status" value="1"/>
</dbReference>
<dbReference type="PANTHER" id="PTHR48111">
    <property type="entry name" value="REGULATOR OF RPOS"/>
    <property type="match status" value="1"/>
</dbReference>
<dbReference type="SMART" id="SM00448">
    <property type="entry name" value="REC"/>
    <property type="match status" value="1"/>
</dbReference>
<dbReference type="Pfam" id="PF12833">
    <property type="entry name" value="HTH_18"/>
    <property type="match status" value="1"/>
</dbReference>
<proteinExistence type="predicted"/>
<dbReference type="KEGG" id="pacr:FXN63_02480"/>
<dbReference type="AlphaFoldDB" id="A0A5C0ARP4"/>
<evidence type="ECO:0000259" key="8">
    <source>
        <dbReference type="PROSITE" id="PS50110"/>
    </source>
</evidence>
<feature type="domain" description="HTH araC/xylS-type" evidence="7">
    <location>
        <begin position="154"/>
        <end position="252"/>
    </location>
</feature>
<evidence type="ECO:0000256" key="5">
    <source>
        <dbReference type="ARBA" id="ARBA00023163"/>
    </source>
</evidence>
<dbReference type="SMART" id="SM00342">
    <property type="entry name" value="HTH_ARAC"/>
    <property type="match status" value="1"/>
</dbReference>
<keyword evidence="2" id="KW-0902">Two-component regulatory system</keyword>
<dbReference type="GO" id="GO:0000976">
    <property type="term" value="F:transcription cis-regulatory region binding"/>
    <property type="evidence" value="ECO:0007669"/>
    <property type="project" value="TreeGrafter"/>
</dbReference>
<dbReference type="CDD" id="cd19920">
    <property type="entry name" value="REC_PA4781-like"/>
    <property type="match status" value="1"/>
</dbReference>
<dbReference type="SUPFAM" id="SSF52172">
    <property type="entry name" value="CheY-like"/>
    <property type="match status" value="1"/>
</dbReference>
<keyword evidence="1 6" id="KW-0597">Phosphoprotein</keyword>
<dbReference type="InterPro" id="IPR039420">
    <property type="entry name" value="WalR-like"/>
</dbReference>
<dbReference type="Gene3D" id="1.10.10.60">
    <property type="entry name" value="Homeodomain-like"/>
    <property type="match status" value="1"/>
</dbReference>